<dbReference type="PANTHER" id="PTHR48050:SF13">
    <property type="entry name" value="STEROL 3-BETA-GLUCOSYLTRANSFERASE UGT80A2"/>
    <property type="match status" value="1"/>
</dbReference>
<evidence type="ECO:0000313" key="3">
    <source>
        <dbReference type="Proteomes" id="UP000626109"/>
    </source>
</evidence>
<dbReference type="AlphaFoldDB" id="A0A813L9W2"/>
<reference evidence="2" key="1">
    <citation type="submission" date="2021-02" db="EMBL/GenBank/DDBJ databases">
        <authorList>
            <person name="Dougan E. K."/>
            <person name="Rhodes N."/>
            <person name="Thang M."/>
            <person name="Chan C."/>
        </authorList>
    </citation>
    <scope>NUCLEOTIDE SEQUENCE</scope>
</reference>
<evidence type="ECO:0008006" key="4">
    <source>
        <dbReference type="Google" id="ProtNLM"/>
    </source>
</evidence>
<keyword evidence="1" id="KW-0812">Transmembrane</keyword>
<dbReference type="InterPro" id="IPR050426">
    <property type="entry name" value="Glycosyltransferase_28"/>
</dbReference>
<comment type="caution">
    <text evidence="2">The sequence shown here is derived from an EMBL/GenBank/DDBJ whole genome shotgun (WGS) entry which is preliminary data.</text>
</comment>
<dbReference type="SUPFAM" id="SSF53756">
    <property type="entry name" value="UDP-Glycosyltransferase/glycogen phosphorylase"/>
    <property type="match status" value="1"/>
</dbReference>
<dbReference type="EMBL" id="CAJNNW010035197">
    <property type="protein sequence ID" value="CAE8726268.1"/>
    <property type="molecule type" value="Genomic_DNA"/>
</dbReference>
<organism evidence="2 3">
    <name type="scientific">Polarella glacialis</name>
    <name type="common">Dinoflagellate</name>
    <dbReference type="NCBI Taxonomy" id="89957"/>
    <lineage>
        <taxon>Eukaryota</taxon>
        <taxon>Sar</taxon>
        <taxon>Alveolata</taxon>
        <taxon>Dinophyceae</taxon>
        <taxon>Suessiales</taxon>
        <taxon>Suessiaceae</taxon>
        <taxon>Polarella</taxon>
    </lineage>
</organism>
<evidence type="ECO:0000256" key="1">
    <source>
        <dbReference type="SAM" id="Phobius"/>
    </source>
</evidence>
<protein>
    <recommendedName>
        <fullName evidence="4">Sterol 3-beta-glucosyltransferase</fullName>
    </recommendedName>
</protein>
<dbReference type="PANTHER" id="PTHR48050">
    <property type="entry name" value="STEROL 3-BETA-GLUCOSYLTRANSFERASE"/>
    <property type="match status" value="1"/>
</dbReference>
<gene>
    <name evidence="2" type="ORF">PGLA2088_LOCUS44429</name>
</gene>
<accession>A0A813L9W2</accession>
<dbReference type="Proteomes" id="UP000626109">
    <property type="component" value="Unassembled WGS sequence"/>
</dbReference>
<proteinExistence type="predicted"/>
<name>A0A813L9W2_POLGL</name>
<sequence length="856" mass="94307">MSAQDAQEVHGVEKLKVWISSCVDLPPYPQGVFGGLLQCFWEAKPVTVCVRAREIPPDGLRDLEPQEPSTRFFVGLQDDAGHVTFQLAGNTPGLTTSSEQGDSLQLRLLPGWRLRLEIVRAGCCICSGLETTSSGHGQRGREGAPFADLQTLAFAEIETEDLARRQSWQLLLSEPVAHEALYRSPGVPNRASSCGSRARSDAPIQMPQAASLEARRPAFLKVRTELASGGQRAAPLAGGHQFSGRRPRDPERKRVMLLTRGTRGDVQPFVALARGLALAHNCEVIIVTELCFKQFVKDARAGLPEGSLRYLPSGGNTLRKMNRLYTRLALRASERHDLMQALIFSRSEVEWFASEGCFFHWAWQENPDFIVFGFTVTHAAMILSEALQIPIVGFVLQPAQEIPMRGHMANVIDEFLGPGRRILTSPSFTAVLQQLWERCEGRLSLNYLRSSRGLAPAPRDIRDYRLHLNLLKEEGIPMISPINPMVLGLAMAAPGQQGAGSWSPTTSEESCYWPGLTFTDFIFLRLQEDDLDAEVQAFILHARAACRKIVAISFSSMPVGERRVLQIAMEICHGCMPPVALEAERHRPAVIVLIGGQCHDPAPAASWAEADHLQEQGRLLVLRRGVPFGALFPAVDAVLLHGGLGVTSEALQAGTPIICSGPQIMDQRFWAERVAALGCGPKGVPTYGLLSRPSRSERPYVVQLVDKALDQRSHPESFEGQSWFQRAGCVRESMREMCAGDLDGVNRNAKAVFEAGTIQAKAVTEAYKASGGSCWSCWRTLCRQLGCVAAAFMGFWRWLCCILLPTLLWLFIRLLKWLLLCGPLRSFFQTCCRERRVGAPCLDQPGSPCSQSNPLA</sequence>
<keyword evidence="1" id="KW-0472">Membrane</keyword>
<keyword evidence="1" id="KW-1133">Transmembrane helix</keyword>
<evidence type="ECO:0000313" key="2">
    <source>
        <dbReference type="EMBL" id="CAE8726268.1"/>
    </source>
</evidence>
<feature type="transmembrane region" description="Helical" evidence="1">
    <location>
        <begin position="795"/>
        <end position="815"/>
    </location>
</feature>
<dbReference type="Gene3D" id="3.40.50.2000">
    <property type="entry name" value="Glycogen Phosphorylase B"/>
    <property type="match status" value="2"/>
</dbReference>